<keyword evidence="1 3" id="KW-0547">Nucleotide-binding</keyword>
<dbReference type="Gene3D" id="3.40.50.300">
    <property type="entry name" value="P-loop containing nucleotide triphosphate hydrolases"/>
    <property type="match status" value="1"/>
</dbReference>
<dbReference type="CDD" id="cd02022">
    <property type="entry name" value="DPCK"/>
    <property type="match status" value="1"/>
</dbReference>
<comment type="function">
    <text evidence="3">Catalyzes the phosphorylation of the 3'-hydroxyl group of dephosphocoenzyme A to form coenzyme A.</text>
</comment>
<feature type="binding site" evidence="3">
    <location>
        <begin position="12"/>
        <end position="17"/>
    </location>
    <ligand>
        <name>ATP</name>
        <dbReference type="ChEBI" id="CHEBI:30616"/>
    </ligand>
</feature>
<evidence type="ECO:0000256" key="4">
    <source>
        <dbReference type="NCBIfam" id="TIGR00152"/>
    </source>
</evidence>
<gene>
    <name evidence="3 5" type="primary">coaE</name>
    <name evidence="5" type="ORF">KTT_26100</name>
</gene>
<sequence length="201" mass="22311">MSRVLGLTGNIASGKTTVGQLLVKAGAERYIDADALVHQLYRPNQIITRAVAAQFGEQMLAEDGGVDRKALGALVFHDQDAMQRLERIVHPAVHRVMEQELGLVSEKGIAVLDAVKLLEGGSAAYCQSIWLVLCPPEQSRQRLMIRNNLTLEQAEARLQAQPDRTMAYSFVDEIIRNEGTLQQLEEQVEAAFQRFVQKFPG</sequence>
<dbReference type="PROSITE" id="PS51219">
    <property type="entry name" value="DPCK"/>
    <property type="match status" value="1"/>
</dbReference>
<dbReference type="NCBIfam" id="TIGR00152">
    <property type="entry name" value="dephospho-CoA kinase"/>
    <property type="match status" value="1"/>
</dbReference>
<dbReference type="GO" id="GO:0004140">
    <property type="term" value="F:dephospho-CoA kinase activity"/>
    <property type="evidence" value="ECO:0007669"/>
    <property type="project" value="UniProtKB-UniRule"/>
</dbReference>
<dbReference type="EMBL" id="BIFR01000001">
    <property type="protein sequence ID" value="GCE12751.1"/>
    <property type="molecule type" value="Genomic_DNA"/>
</dbReference>
<dbReference type="HAMAP" id="MF_00376">
    <property type="entry name" value="Dephospho_CoA_kinase"/>
    <property type="match status" value="1"/>
</dbReference>
<dbReference type="PANTHER" id="PTHR10695">
    <property type="entry name" value="DEPHOSPHO-COA KINASE-RELATED"/>
    <property type="match status" value="1"/>
</dbReference>
<dbReference type="UniPathway" id="UPA00241">
    <property type="reaction ID" value="UER00356"/>
</dbReference>
<keyword evidence="3" id="KW-0808">Transferase</keyword>
<comment type="catalytic activity">
    <reaction evidence="3">
        <text>3'-dephospho-CoA + ATP = ADP + CoA + H(+)</text>
        <dbReference type="Rhea" id="RHEA:18245"/>
        <dbReference type="ChEBI" id="CHEBI:15378"/>
        <dbReference type="ChEBI" id="CHEBI:30616"/>
        <dbReference type="ChEBI" id="CHEBI:57287"/>
        <dbReference type="ChEBI" id="CHEBI:57328"/>
        <dbReference type="ChEBI" id="CHEBI:456216"/>
        <dbReference type="EC" id="2.7.1.24"/>
    </reaction>
</comment>
<evidence type="ECO:0000256" key="2">
    <source>
        <dbReference type="ARBA" id="ARBA00022840"/>
    </source>
</evidence>
<keyword evidence="2 3" id="KW-0067">ATP-binding</keyword>
<dbReference type="Proteomes" id="UP000287352">
    <property type="component" value="Unassembled WGS sequence"/>
</dbReference>
<name>A0A402A157_9CHLR</name>
<comment type="similarity">
    <text evidence="3">Belongs to the CoaE family.</text>
</comment>
<dbReference type="PANTHER" id="PTHR10695:SF46">
    <property type="entry name" value="BIFUNCTIONAL COENZYME A SYNTHASE-RELATED"/>
    <property type="match status" value="1"/>
</dbReference>
<proteinExistence type="inferred from homology"/>
<reference evidence="6" key="1">
    <citation type="submission" date="2018-12" db="EMBL/GenBank/DDBJ databases">
        <title>Tengunoibacter tsumagoiensis gen. nov., sp. nov., Dictyobacter kobayashii sp. nov., D. alpinus sp. nov., and D. joshuensis sp. nov. and description of Dictyobacteraceae fam. nov. within the order Ktedonobacterales isolated from Tengu-no-mugimeshi.</title>
        <authorList>
            <person name="Wang C.M."/>
            <person name="Zheng Y."/>
            <person name="Sakai Y."/>
            <person name="Toyoda A."/>
            <person name="Minakuchi Y."/>
            <person name="Abe K."/>
            <person name="Yokota A."/>
            <person name="Yabe S."/>
        </authorList>
    </citation>
    <scope>NUCLEOTIDE SEQUENCE [LARGE SCALE GENOMIC DNA]</scope>
    <source>
        <strain evidence="6">Uno3</strain>
    </source>
</reference>
<dbReference type="SUPFAM" id="SSF52540">
    <property type="entry name" value="P-loop containing nucleoside triphosphate hydrolases"/>
    <property type="match status" value="1"/>
</dbReference>
<dbReference type="InterPro" id="IPR001977">
    <property type="entry name" value="Depp_CoAkinase"/>
</dbReference>
<evidence type="ECO:0000256" key="3">
    <source>
        <dbReference type="HAMAP-Rule" id="MF_00376"/>
    </source>
</evidence>
<comment type="pathway">
    <text evidence="3">Cofactor biosynthesis; coenzyme A biosynthesis; CoA from (R)-pantothenate: step 5/5.</text>
</comment>
<dbReference type="RefSeq" id="WP_126580344.1">
    <property type="nucleotide sequence ID" value="NZ_BIFR01000001.1"/>
</dbReference>
<accession>A0A402A157</accession>
<dbReference type="GO" id="GO:0005524">
    <property type="term" value="F:ATP binding"/>
    <property type="evidence" value="ECO:0007669"/>
    <property type="project" value="UniProtKB-UniRule"/>
</dbReference>
<keyword evidence="3" id="KW-0963">Cytoplasm</keyword>
<dbReference type="GO" id="GO:0015937">
    <property type="term" value="P:coenzyme A biosynthetic process"/>
    <property type="evidence" value="ECO:0007669"/>
    <property type="project" value="UniProtKB-UniRule"/>
</dbReference>
<dbReference type="OrthoDB" id="9812943at2"/>
<dbReference type="EC" id="2.7.1.24" evidence="3 4"/>
<dbReference type="GO" id="GO:0005737">
    <property type="term" value="C:cytoplasm"/>
    <property type="evidence" value="ECO:0007669"/>
    <property type="project" value="UniProtKB-SubCell"/>
</dbReference>
<protein>
    <recommendedName>
        <fullName evidence="3 4">Dephospho-CoA kinase</fullName>
        <ecNumber evidence="3 4">2.7.1.24</ecNumber>
    </recommendedName>
    <alternativeName>
        <fullName evidence="3">Dephosphocoenzyme A kinase</fullName>
    </alternativeName>
</protein>
<organism evidence="5 6">
    <name type="scientific">Tengunoibacter tsumagoiensis</name>
    <dbReference type="NCBI Taxonomy" id="2014871"/>
    <lineage>
        <taxon>Bacteria</taxon>
        <taxon>Bacillati</taxon>
        <taxon>Chloroflexota</taxon>
        <taxon>Ktedonobacteria</taxon>
        <taxon>Ktedonobacterales</taxon>
        <taxon>Dictyobacteraceae</taxon>
        <taxon>Tengunoibacter</taxon>
    </lineage>
</organism>
<dbReference type="InterPro" id="IPR027417">
    <property type="entry name" value="P-loop_NTPase"/>
</dbReference>
<dbReference type="AlphaFoldDB" id="A0A402A157"/>
<evidence type="ECO:0000256" key="1">
    <source>
        <dbReference type="ARBA" id="ARBA00022741"/>
    </source>
</evidence>
<comment type="subcellular location">
    <subcellularLocation>
        <location evidence="3">Cytoplasm</location>
    </subcellularLocation>
</comment>
<keyword evidence="6" id="KW-1185">Reference proteome</keyword>
<dbReference type="Pfam" id="PF01121">
    <property type="entry name" value="CoaE"/>
    <property type="match status" value="1"/>
</dbReference>
<keyword evidence="3" id="KW-0173">Coenzyme A biosynthesis</keyword>
<keyword evidence="3 5" id="KW-0418">Kinase</keyword>
<evidence type="ECO:0000313" key="5">
    <source>
        <dbReference type="EMBL" id="GCE12751.1"/>
    </source>
</evidence>
<comment type="caution">
    <text evidence="5">The sequence shown here is derived from an EMBL/GenBank/DDBJ whole genome shotgun (WGS) entry which is preliminary data.</text>
</comment>
<evidence type="ECO:0000313" key="6">
    <source>
        <dbReference type="Proteomes" id="UP000287352"/>
    </source>
</evidence>